<keyword evidence="3" id="KW-0328">Glycosyltransferase</keyword>
<keyword evidence="4" id="KW-1185">Reference proteome</keyword>
<sequence>MRVLVVCHLALPHVGGVENLVDLEVRALAAAGHEVRLLTSDGVGAGRVPDYPPAVGVVRVPAAHLLERRAGIPYPVFGPRLVPALWRAVGWADVVHAHGFLFQNTAAAVVAARLCGKACVLTDHGGVQRFASRAATLAARLGAETVGRLSAALSTRTLAYNSRVQATLDRLGRRRDTAFLPNPVDPAVFAPPTPAERAAARAELGWAADRPKVLFAGRLIPTKGVPLLLAAADPRFDLVFCGPGDVGLLGPLPRPGVEYLPPRPQDQLRRLYHAADALALPAEVREGFPLVVQEAVACGLPAVLGWDPGFAPYRGVPGLVFCERTPAAVRAAVAAALAAGTRVRGAGPPPEPPFPTPERWVRELLALFPVPRRTAR</sequence>
<reference evidence="3 4" key="1">
    <citation type="submission" date="2019-02" db="EMBL/GenBank/DDBJ databases">
        <title>Deep-cultivation of Planctomycetes and their phenomic and genomic characterization uncovers novel biology.</title>
        <authorList>
            <person name="Wiegand S."/>
            <person name="Jogler M."/>
            <person name="Boedeker C."/>
            <person name="Pinto D."/>
            <person name="Vollmers J."/>
            <person name="Rivas-Marin E."/>
            <person name="Kohn T."/>
            <person name="Peeters S.H."/>
            <person name="Heuer A."/>
            <person name="Rast P."/>
            <person name="Oberbeckmann S."/>
            <person name="Bunk B."/>
            <person name="Jeske O."/>
            <person name="Meyerdierks A."/>
            <person name="Storesund J.E."/>
            <person name="Kallscheuer N."/>
            <person name="Luecker S."/>
            <person name="Lage O.M."/>
            <person name="Pohl T."/>
            <person name="Merkel B.J."/>
            <person name="Hornburger P."/>
            <person name="Mueller R.-W."/>
            <person name="Bruemmer F."/>
            <person name="Labrenz M."/>
            <person name="Spormann A.M."/>
            <person name="Op den Camp H."/>
            <person name="Overmann J."/>
            <person name="Amann R."/>
            <person name="Jetten M.S.M."/>
            <person name="Mascher T."/>
            <person name="Medema M.H."/>
            <person name="Devos D.P."/>
            <person name="Kaster A.-K."/>
            <person name="Ovreas L."/>
            <person name="Rohde M."/>
            <person name="Galperin M.Y."/>
            <person name="Jogler C."/>
        </authorList>
    </citation>
    <scope>NUCLEOTIDE SEQUENCE [LARGE SCALE GENOMIC DNA]</scope>
    <source>
        <strain evidence="3 4">ETA_A1</strain>
    </source>
</reference>
<dbReference type="EC" id="2.4.1.250" evidence="3"/>
<dbReference type="Pfam" id="PF13439">
    <property type="entry name" value="Glyco_transf_4"/>
    <property type="match status" value="1"/>
</dbReference>
<dbReference type="GO" id="GO:0102710">
    <property type="term" value="F:D-inositol-3-phosphate glycosyltransferase activity"/>
    <property type="evidence" value="ECO:0007669"/>
    <property type="project" value="UniProtKB-EC"/>
</dbReference>
<dbReference type="RefSeq" id="WP_145244470.1">
    <property type="nucleotide sequence ID" value="NZ_CP036273.1"/>
</dbReference>
<evidence type="ECO:0000259" key="1">
    <source>
        <dbReference type="Pfam" id="PF00534"/>
    </source>
</evidence>
<dbReference type="CDD" id="cd03801">
    <property type="entry name" value="GT4_PimA-like"/>
    <property type="match status" value="1"/>
</dbReference>
<dbReference type="Proteomes" id="UP000319576">
    <property type="component" value="Chromosome"/>
</dbReference>
<dbReference type="PANTHER" id="PTHR45947:SF3">
    <property type="entry name" value="SULFOQUINOVOSYL TRANSFERASE SQD2"/>
    <property type="match status" value="1"/>
</dbReference>
<dbReference type="InterPro" id="IPR028098">
    <property type="entry name" value="Glyco_trans_4-like_N"/>
</dbReference>
<dbReference type="OrthoDB" id="9804196at2"/>
<dbReference type="EMBL" id="CP036273">
    <property type="protein sequence ID" value="QDU24304.1"/>
    <property type="molecule type" value="Genomic_DNA"/>
</dbReference>
<protein>
    <submittedName>
        <fullName evidence="3">D-inositol 3-phosphate glycosyltransferase</fullName>
        <ecNumber evidence="3">2.4.1.250</ecNumber>
    </submittedName>
</protein>
<dbReference type="PANTHER" id="PTHR45947">
    <property type="entry name" value="SULFOQUINOVOSYL TRANSFERASE SQD2"/>
    <property type="match status" value="1"/>
</dbReference>
<name>A0A517Y3P1_9BACT</name>
<evidence type="ECO:0000313" key="4">
    <source>
        <dbReference type="Proteomes" id="UP000319576"/>
    </source>
</evidence>
<dbReference type="Gene3D" id="3.40.50.2000">
    <property type="entry name" value="Glycogen Phosphorylase B"/>
    <property type="match status" value="2"/>
</dbReference>
<dbReference type="InterPro" id="IPR001296">
    <property type="entry name" value="Glyco_trans_1"/>
</dbReference>
<proteinExistence type="predicted"/>
<feature type="domain" description="Glycosyltransferase subfamily 4-like N-terminal" evidence="2">
    <location>
        <begin position="14"/>
        <end position="187"/>
    </location>
</feature>
<dbReference type="InterPro" id="IPR050194">
    <property type="entry name" value="Glycosyltransferase_grp1"/>
</dbReference>
<dbReference type="Pfam" id="PF00534">
    <property type="entry name" value="Glycos_transf_1"/>
    <property type="match status" value="1"/>
</dbReference>
<evidence type="ECO:0000313" key="3">
    <source>
        <dbReference type="EMBL" id="QDU24304.1"/>
    </source>
</evidence>
<evidence type="ECO:0000259" key="2">
    <source>
        <dbReference type="Pfam" id="PF13439"/>
    </source>
</evidence>
<feature type="domain" description="Glycosyl transferase family 1" evidence="1">
    <location>
        <begin position="198"/>
        <end position="311"/>
    </location>
</feature>
<keyword evidence="3" id="KW-0808">Transferase</keyword>
<dbReference type="AlphaFoldDB" id="A0A517Y3P1"/>
<dbReference type="SUPFAM" id="SSF53756">
    <property type="entry name" value="UDP-Glycosyltransferase/glycogen phosphorylase"/>
    <property type="match status" value="1"/>
</dbReference>
<gene>
    <name evidence="3" type="primary">mshA_9</name>
    <name evidence="3" type="ORF">ETAA1_63180</name>
</gene>
<organism evidence="3 4">
    <name type="scientific">Urbifossiella limnaea</name>
    <dbReference type="NCBI Taxonomy" id="2528023"/>
    <lineage>
        <taxon>Bacteria</taxon>
        <taxon>Pseudomonadati</taxon>
        <taxon>Planctomycetota</taxon>
        <taxon>Planctomycetia</taxon>
        <taxon>Gemmatales</taxon>
        <taxon>Gemmataceae</taxon>
        <taxon>Urbifossiella</taxon>
    </lineage>
</organism>
<dbReference type="KEGG" id="uli:ETAA1_63180"/>
<accession>A0A517Y3P1</accession>